<evidence type="ECO:0000256" key="1">
    <source>
        <dbReference type="ARBA" id="ARBA00022723"/>
    </source>
</evidence>
<dbReference type="GO" id="GO:0005737">
    <property type="term" value="C:cytoplasm"/>
    <property type="evidence" value="ECO:0007669"/>
    <property type="project" value="TreeGrafter"/>
</dbReference>
<organism evidence="4 5">
    <name type="scientific">Terriglobus saanensis (strain ATCC BAA-1853 / DSM 23119 / SP1PR4)</name>
    <dbReference type="NCBI Taxonomy" id="401053"/>
    <lineage>
        <taxon>Bacteria</taxon>
        <taxon>Pseudomonadati</taxon>
        <taxon>Acidobacteriota</taxon>
        <taxon>Terriglobia</taxon>
        <taxon>Terriglobales</taxon>
        <taxon>Acidobacteriaceae</taxon>
        <taxon>Terriglobus</taxon>
    </lineage>
</organism>
<dbReference type="Pfam" id="PF00884">
    <property type="entry name" value="Sulfatase"/>
    <property type="match status" value="1"/>
</dbReference>
<dbReference type="InterPro" id="IPR000917">
    <property type="entry name" value="Sulfatase_N"/>
</dbReference>
<dbReference type="SUPFAM" id="SSF53649">
    <property type="entry name" value="Alkaline phosphatase-like"/>
    <property type="match status" value="1"/>
</dbReference>
<dbReference type="CDD" id="cd16155">
    <property type="entry name" value="sulfatase_like"/>
    <property type="match status" value="1"/>
</dbReference>
<evidence type="ECO:0000313" key="4">
    <source>
        <dbReference type="EMBL" id="ADV82069.1"/>
    </source>
</evidence>
<dbReference type="InterPro" id="IPR017850">
    <property type="entry name" value="Alkaline_phosphatase_core_sf"/>
</dbReference>
<name>E8UYI1_TERSS</name>
<dbReference type="STRING" id="401053.AciPR4_1244"/>
<dbReference type="GO" id="GO:0008484">
    <property type="term" value="F:sulfuric ester hydrolase activity"/>
    <property type="evidence" value="ECO:0007669"/>
    <property type="project" value="TreeGrafter"/>
</dbReference>
<dbReference type="eggNOG" id="COG3119">
    <property type="taxonomic scope" value="Bacteria"/>
</dbReference>
<evidence type="ECO:0000259" key="3">
    <source>
        <dbReference type="Pfam" id="PF00884"/>
    </source>
</evidence>
<evidence type="ECO:0000256" key="2">
    <source>
        <dbReference type="ARBA" id="ARBA00022801"/>
    </source>
</evidence>
<evidence type="ECO:0000313" key="5">
    <source>
        <dbReference type="Proteomes" id="UP000006844"/>
    </source>
</evidence>
<keyword evidence="2" id="KW-0378">Hydrolase</keyword>
<dbReference type="HOGENOM" id="CLU_006332_9_3_0"/>
<dbReference type="PANTHER" id="PTHR45953:SF1">
    <property type="entry name" value="IDURONATE 2-SULFATASE"/>
    <property type="match status" value="1"/>
</dbReference>
<sequence>MNRRDFIGLSSSAAVLAATRALPAAASKKGEGRPNFLFMIADDLMFRTIRAINNPEVHTPNLDKLVQSGTHFTHCFHQGSWTGAVCIASRTMLNTGLTCFEASKVEMRDQSNNSVPSWGQTLREAGYDTFITGKWHLDAVTLSRAFSEQSAVGPGYLASTKDMYDRPAPGNTWDPANKSLLGHWQKRGIWKNERDNNDIEHSSEIYADAAIEHLGKVAKRDAPFFMYVGFNAPHDPRQAPQEYLDLYPADKIAIPPNYLPEHPFDQGEHKTRDELLAPFPRTQHDVQVHRREYYAIISHMDAQIGRIFDALKKSGKADNTYIILTADHGLSVGEHGLMGKQNQYERSMRMPLILSGPGIKAGKQVDEMVYQHSMYATTCDLAGVPIPAHVGFPSLVPMLKAENPQPVNDAMFGWLNVLQRSIRTKQHKLIFYAPIKRYQVFDLEKDPWETHDLVDDPVYAQIKVELIAKLKAKQKELGDFMDIENTQKVPEKFDG</sequence>
<keyword evidence="1" id="KW-0479">Metal-binding</keyword>
<dbReference type="GO" id="GO:0046872">
    <property type="term" value="F:metal ion binding"/>
    <property type="evidence" value="ECO:0007669"/>
    <property type="project" value="UniProtKB-KW"/>
</dbReference>
<dbReference type="KEGG" id="tsa:AciPR4_1244"/>
<dbReference type="AlphaFoldDB" id="E8UYI1"/>
<dbReference type="RefSeq" id="WP_013567802.1">
    <property type="nucleotide sequence ID" value="NC_014963.1"/>
</dbReference>
<gene>
    <name evidence="4" type="ordered locus">AciPR4_1244</name>
</gene>
<dbReference type="PANTHER" id="PTHR45953">
    <property type="entry name" value="IDURONATE 2-SULFATASE"/>
    <property type="match status" value="1"/>
</dbReference>
<keyword evidence="5" id="KW-1185">Reference proteome</keyword>
<dbReference type="Proteomes" id="UP000006844">
    <property type="component" value="Chromosome"/>
</dbReference>
<dbReference type="EMBL" id="CP002467">
    <property type="protein sequence ID" value="ADV82069.1"/>
    <property type="molecule type" value="Genomic_DNA"/>
</dbReference>
<dbReference type="Gene3D" id="3.40.720.10">
    <property type="entry name" value="Alkaline Phosphatase, subunit A"/>
    <property type="match status" value="1"/>
</dbReference>
<proteinExistence type="predicted"/>
<feature type="domain" description="Sulfatase N-terminal" evidence="3">
    <location>
        <begin position="34"/>
        <end position="384"/>
    </location>
</feature>
<protein>
    <submittedName>
        <fullName evidence="4">Sulfatase</fullName>
    </submittedName>
</protein>
<reference evidence="4 5" key="1">
    <citation type="journal article" date="2012" name="Stand. Genomic Sci.">
        <title>Complete genome sequence of Terriglobus saanensis type strain SP1PR4(T), an Acidobacteria from tundra soil.</title>
        <authorList>
            <person name="Rawat S.R."/>
            <person name="Mannisto M.K."/>
            <person name="Starovoytov V."/>
            <person name="Goodwin L."/>
            <person name="Nolan M."/>
            <person name="Hauser L."/>
            <person name="Land M."/>
            <person name="Davenport K.W."/>
            <person name="Woyke T."/>
            <person name="Haggblom M.M."/>
        </authorList>
    </citation>
    <scope>NUCLEOTIDE SEQUENCE</scope>
    <source>
        <strain evidence="5">ATCC BAA-1853 / DSM 23119 / SP1PR4</strain>
    </source>
</reference>
<accession>E8UYI1</accession>